<comment type="function">
    <text evidence="10">Catalyzes the methylthiolation of an aspartic acid residue of ribosomal protein uS12.</text>
</comment>
<evidence type="ECO:0000259" key="12">
    <source>
        <dbReference type="PROSITE" id="PS51449"/>
    </source>
</evidence>
<evidence type="ECO:0000256" key="10">
    <source>
        <dbReference type="HAMAP-Rule" id="MF_01865"/>
    </source>
</evidence>
<comment type="function">
    <text evidence="1">Catalyzes the methylthiolation of N6-(dimethylallyl)adenosine (i(6)A), leading to the formation of 2-methylthio-N6-(dimethylallyl)adenosine (ms(2)i(6)A) at position 37 in tRNAs that read codons beginning with uridine.</text>
</comment>
<gene>
    <name evidence="10" type="primary">rimO</name>
    <name evidence="14" type="ORF">GCWU0000282_000394</name>
</gene>
<feature type="binding site" evidence="10">
    <location>
        <position position="48"/>
    </location>
    <ligand>
        <name>[4Fe-4S] cluster</name>
        <dbReference type="ChEBI" id="CHEBI:49883"/>
        <label>1</label>
    </ligand>
</feature>
<protein>
    <recommendedName>
        <fullName evidence="10">Ribosomal protein uS12 methylthiotransferase RimO</fullName>
        <shortName evidence="10">uS12 MTTase</shortName>
        <shortName evidence="10">uS12 methylthiotransferase</shortName>
        <ecNumber evidence="10">2.8.4.4</ecNumber>
    </recommendedName>
    <alternativeName>
        <fullName evidence="10">Ribosomal protein uS12 (aspartate-C(3))-methylthiotransferase</fullName>
    </alternativeName>
    <alternativeName>
        <fullName evidence="10">Ribosome maturation factor RimO</fullName>
    </alternativeName>
</protein>
<dbReference type="Gene3D" id="3.80.30.20">
    <property type="entry name" value="tm_1862 like domain"/>
    <property type="match status" value="1"/>
</dbReference>
<dbReference type="GO" id="GO:0103039">
    <property type="term" value="F:protein methylthiotransferase activity"/>
    <property type="evidence" value="ECO:0007669"/>
    <property type="project" value="UniProtKB-EC"/>
</dbReference>
<feature type="binding site" evidence="10">
    <location>
        <position position="160"/>
    </location>
    <ligand>
        <name>[4Fe-4S] cluster</name>
        <dbReference type="ChEBI" id="CHEBI:49883"/>
        <label>2</label>
        <note>4Fe-4S-S-AdoMet</note>
    </ligand>
</feature>
<name>V2Y642_9FIRM</name>
<dbReference type="GO" id="GO:0005829">
    <property type="term" value="C:cytosol"/>
    <property type="evidence" value="ECO:0007669"/>
    <property type="project" value="TreeGrafter"/>
</dbReference>
<keyword evidence="14" id="KW-0687">Ribonucleoprotein</keyword>
<dbReference type="InterPro" id="IPR023404">
    <property type="entry name" value="rSAM_horseshoe"/>
</dbReference>
<proteinExistence type="inferred from homology"/>
<dbReference type="PROSITE" id="PS50926">
    <property type="entry name" value="TRAM"/>
    <property type="match status" value="1"/>
</dbReference>
<evidence type="ECO:0000256" key="3">
    <source>
        <dbReference type="ARBA" id="ARBA00022490"/>
    </source>
</evidence>
<evidence type="ECO:0000313" key="14">
    <source>
        <dbReference type="EMBL" id="ESL04423.1"/>
    </source>
</evidence>
<evidence type="ECO:0000313" key="15">
    <source>
        <dbReference type="Proteomes" id="UP000018227"/>
    </source>
</evidence>
<dbReference type="FunFam" id="3.40.50.12160:FF:000003">
    <property type="entry name" value="CDK5 regulatory subunit-associated protein 1"/>
    <property type="match status" value="1"/>
</dbReference>
<dbReference type="Pfam" id="PF00919">
    <property type="entry name" value="UPF0004"/>
    <property type="match status" value="1"/>
</dbReference>
<feature type="binding site" evidence="10">
    <location>
        <position position="164"/>
    </location>
    <ligand>
        <name>[4Fe-4S] cluster</name>
        <dbReference type="ChEBI" id="CHEBI:49883"/>
        <label>2</label>
        <note>4Fe-4S-S-AdoMet</note>
    </ligand>
</feature>
<dbReference type="GO" id="GO:0035599">
    <property type="term" value="F:aspartic acid methylthiotransferase activity"/>
    <property type="evidence" value="ECO:0007669"/>
    <property type="project" value="TreeGrafter"/>
</dbReference>
<dbReference type="PANTHER" id="PTHR43837:SF1">
    <property type="entry name" value="RIBOSOMAL PROTEIN US12 METHYLTHIOTRANSFERASE RIMO"/>
    <property type="match status" value="1"/>
</dbReference>
<feature type="domain" description="TRAM" evidence="11">
    <location>
        <begin position="379"/>
        <end position="464"/>
    </location>
</feature>
<dbReference type="GO" id="GO:0046872">
    <property type="term" value="F:metal ion binding"/>
    <property type="evidence" value="ECO:0007669"/>
    <property type="project" value="UniProtKB-KW"/>
</dbReference>
<feature type="binding site" evidence="10">
    <location>
        <position position="167"/>
    </location>
    <ligand>
        <name>[4Fe-4S] cluster</name>
        <dbReference type="ChEBI" id="CHEBI:49883"/>
        <label>2</label>
        <note>4Fe-4S-S-AdoMet</note>
    </ligand>
</feature>
<dbReference type="Gene3D" id="3.40.50.12160">
    <property type="entry name" value="Methylthiotransferase, N-terminal domain"/>
    <property type="match status" value="1"/>
</dbReference>
<keyword evidence="15" id="KW-1185">Reference proteome</keyword>
<dbReference type="HOGENOM" id="CLU_018697_0_1_9"/>
<dbReference type="InterPro" id="IPR005840">
    <property type="entry name" value="Ribosomal_uS12_MeSTrfase_RimO"/>
</dbReference>
<dbReference type="InterPro" id="IPR002792">
    <property type="entry name" value="TRAM_dom"/>
</dbReference>
<dbReference type="STRING" id="592026.GCWU0000282_000394"/>
<dbReference type="FunFam" id="3.80.30.20:FF:000001">
    <property type="entry name" value="tRNA-2-methylthio-N(6)-dimethylallyladenosine synthase 2"/>
    <property type="match status" value="1"/>
</dbReference>
<dbReference type="PROSITE" id="PS51918">
    <property type="entry name" value="RADICAL_SAM"/>
    <property type="match status" value="1"/>
</dbReference>
<dbReference type="InterPro" id="IPR013848">
    <property type="entry name" value="Methylthiotransferase_N"/>
</dbReference>
<dbReference type="eggNOG" id="COG0621">
    <property type="taxonomic scope" value="Bacteria"/>
</dbReference>
<comment type="similarity">
    <text evidence="10">Belongs to the methylthiotransferase family. RimO subfamily.</text>
</comment>
<dbReference type="InterPro" id="IPR020612">
    <property type="entry name" value="Methylthiotransferase_CS"/>
</dbReference>
<keyword evidence="2 10" id="KW-0004">4Fe-4S</keyword>
<comment type="catalytic activity">
    <reaction evidence="9">
        <text>N(6)-dimethylallyladenosine(37) in tRNA + (sulfur carrier)-SH + AH2 + 2 S-adenosyl-L-methionine = 2-methylsulfanyl-N(6)-dimethylallyladenosine(37) in tRNA + (sulfur carrier)-H + 5'-deoxyadenosine + L-methionine + A + S-adenosyl-L-homocysteine + 2 H(+)</text>
        <dbReference type="Rhea" id="RHEA:37067"/>
        <dbReference type="Rhea" id="RHEA-COMP:10375"/>
        <dbReference type="Rhea" id="RHEA-COMP:10376"/>
        <dbReference type="Rhea" id="RHEA-COMP:14737"/>
        <dbReference type="Rhea" id="RHEA-COMP:14739"/>
        <dbReference type="ChEBI" id="CHEBI:13193"/>
        <dbReference type="ChEBI" id="CHEBI:15378"/>
        <dbReference type="ChEBI" id="CHEBI:17319"/>
        <dbReference type="ChEBI" id="CHEBI:17499"/>
        <dbReference type="ChEBI" id="CHEBI:29917"/>
        <dbReference type="ChEBI" id="CHEBI:57844"/>
        <dbReference type="ChEBI" id="CHEBI:57856"/>
        <dbReference type="ChEBI" id="CHEBI:59789"/>
        <dbReference type="ChEBI" id="CHEBI:64428"/>
        <dbReference type="ChEBI" id="CHEBI:74415"/>
        <dbReference type="ChEBI" id="CHEBI:74417"/>
        <dbReference type="EC" id="2.8.4.3"/>
    </reaction>
</comment>
<comment type="caution">
    <text evidence="14">The sequence shown here is derived from an EMBL/GenBank/DDBJ whole genome shotgun (WGS) entry which is preliminary data.</text>
</comment>
<dbReference type="OrthoDB" id="9805215at2"/>
<dbReference type="InterPro" id="IPR005839">
    <property type="entry name" value="Methylthiotransferase"/>
</dbReference>
<keyword evidence="5 10" id="KW-0949">S-adenosyl-L-methionine</keyword>
<dbReference type="SMART" id="SM00729">
    <property type="entry name" value="Elp3"/>
    <property type="match status" value="1"/>
</dbReference>
<dbReference type="PROSITE" id="PS01278">
    <property type="entry name" value="MTTASE_RADICAL"/>
    <property type="match status" value="1"/>
</dbReference>
<keyword evidence="8 10" id="KW-0411">Iron-sulfur</keyword>
<dbReference type="InterPro" id="IPR007197">
    <property type="entry name" value="rSAM"/>
</dbReference>
<dbReference type="Proteomes" id="UP000018227">
    <property type="component" value="Unassembled WGS sequence"/>
</dbReference>
<dbReference type="RefSeq" id="WP_023353297.1">
    <property type="nucleotide sequence ID" value="NZ_KI535366.1"/>
</dbReference>
<reference evidence="14 15" key="1">
    <citation type="submission" date="2013-06" db="EMBL/GenBank/DDBJ databases">
        <authorList>
            <person name="Weinstock G."/>
            <person name="Sodergren E."/>
            <person name="Clifton S."/>
            <person name="Fulton L."/>
            <person name="Fulton B."/>
            <person name="Courtney L."/>
            <person name="Fronick C."/>
            <person name="Harrison M."/>
            <person name="Strong C."/>
            <person name="Farmer C."/>
            <person name="Delahaunty K."/>
            <person name="Markovic C."/>
            <person name="Hall O."/>
            <person name="Minx P."/>
            <person name="Tomlinson C."/>
            <person name="Mitreva M."/>
            <person name="Nelson J."/>
            <person name="Hou S."/>
            <person name="Wollam A."/>
            <person name="Pepin K.H."/>
            <person name="Johnson M."/>
            <person name="Bhonagiri V."/>
            <person name="Nash W.E."/>
            <person name="Warren W."/>
            <person name="Chinwalla A."/>
            <person name="Mardis E.R."/>
            <person name="Wilson R.K."/>
        </authorList>
    </citation>
    <scope>NUCLEOTIDE SEQUENCE [LARGE SCALE GENOMIC DNA]</scope>
    <source>
        <strain evidence="14 15">ATCC 51271</strain>
    </source>
</reference>
<feature type="domain" description="MTTase N-terminal" evidence="12">
    <location>
        <begin position="3"/>
        <end position="119"/>
    </location>
</feature>
<dbReference type="Pfam" id="PF18693">
    <property type="entry name" value="TRAM_2"/>
    <property type="match status" value="1"/>
</dbReference>
<comment type="catalytic activity">
    <reaction evidence="10">
        <text>L-aspartate(89)-[ribosomal protein uS12]-hydrogen + (sulfur carrier)-SH + AH2 + 2 S-adenosyl-L-methionine = 3-methylsulfanyl-L-aspartate(89)-[ribosomal protein uS12]-hydrogen + (sulfur carrier)-H + 5'-deoxyadenosine + L-methionine + A + S-adenosyl-L-homocysteine + 2 H(+)</text>
        <dbReference type="Rhea" id="RHEA:37087"/>
        <dbReference type="Rhea" id="RHEA-COMP:10460"/>
        <dbReference type="Rhea" id="RHEA-COMP:10461"/>
        <dbReference type="Rhea" id="RHEA-COMP:14737"/>
        <dbReference type="Rhea" id="RHEA-COMP:14739"/>
        <dbReference type="ChEBI" id="CHEBI:13193"/>
        <dbReference type="ChEBI" id="CHEBI:15378"/>
        <dbReference type="ChEBI" id="CHEBI:17319"/>
        <dbReference type="ChEBI" id="CHEBI:17499"/>
        <dbReference type="ChEBI" id="CHEBI:29917"/>
        <dbReference type="ChEBI" id="CHEBI:29961"/>
        <dbReference type="ChEBI" id="CHEBI:57844"/>
        <dbReference type="ChEBI" id="CHEBI:57856"/>
        <dbReference type="ChEBI" id="CHEBI:59789"/>
        <dbReference type="ChEBI" id="CHEBI:64428"/>
        <dbReference type="ChEBI" id="CHEBI:73599"/>
        <dbReference type="EC" id="2.8.4.4"/>
    </reaction>
</comment>
<evidence type="ECO:0000256" key="6">
    <source>
        <dbReference type="ARBA" id="ARBA00022723"/>
    </source>
</evidence>
<keyword evidence="7 10" id="KW-0408">Iron</keyword>
<dbReference type="GO" id="GO:0035597">
    <property type="term" value="F:tRNA-2-methylthio-N(6)-dimethylallyladenosine(37) synthase activity"/>
    <property type="evidence" value="ECO:0007669"/>
    <property type="project" value="UniProtKB-EC"/>
</dbReference>
<feature type="domain" description="Radical SAM core" evidence="13">
    <location>
        <begin position="146"/>
        <end position="376"/>
    </location>
</feature>
<evidence type="ECO:0000256" key="1">
    <source>
        <dbReference type="ARBA" id="ARBA00003234"/>
    </source>
</evidence>
<dbReference type="PANTHER" id="PTHR43837">
    <property type="entry name" value="RIBOSOMAL PROTEIN S12 METHYLTHIOTRANSFERASE RIMO"/>
    <property type="match status" value="1"/>
</dbReference>
<evidence type="ECO:0000256" key="7">
    <source>
        <dbReference type="ARBA" id="ARBA00023004"/>
    </source>
</evidence>
<feature type="binding site" evidence="10">
    <location>
        <position position="82"/>
    </location>
    <ligand>
        <name>[4Fe-4S] cluster</name>
        <dbReference type="ChEBI" id="CHEBI:49883"/>
        <label>1</label>
    </ligand>
</feature>
<sequence>MTEKIYLVSLGCDKNLVDSEIMLGFLKREGYEITDELYEADYAVVNSCCFIGDAKEESINTIIEIGELKKEGKLKGLIVTGCLAQRYQSLITEELPEADAVIGTTAYDNIVAAIDEIKTKQKKDNKSLYIEDLDRLAGGEEVRLVPAGEISSYIKIAEGCNKRCTYCIIPYIRGNFRSIPMETIIKEAESLAAQGTKELLLVAQETTLYGTDIYGKKALPDLVHELSKISGIEWIRLLYCYPEEITDEIIYAIKNEKKVCHYIDLPIQHSSDSILKRMARRTNQAELRERIAKLREEIPDITLRTTLITGFPGETEDDFKELYNFVDEMEFDRLGVFTYSAEEGTPAAEMENQIDEEVKVARRNEIMELQQEISAEKAEGRIGKVYEVLVEGTVPSDSVNGEAFASIREVNEDGKKVYIGRTYMDAPDVDGQVFFESDYEIMSGELAEVEIIASDEYDLFGVLV</sequence>
<dbReference type="AlphaFoldDB" id="V2Y642"/>
<dbReference type="SFLD" id="SFLDS00029">
    <property type="entry name" value="Radical_SAM"/>
    <property type="match status" value="1"/>
</dbReference>
<dbReference type="SFLD" id="SFLDG01082">
    <property type="entry name" value="B12-binding_domain_containing"/>
    <property type="match status" value="1"/>
</dbReference>
<dbReference type="InterPro" id="IPR012340">
    <property type="entry name" value="NA-bd_OB-fold"/>
</dbReference>
<feature type="binding site" evidence="10">
    <location>
        <position position="12"/>
    </location>
    <ligand>
        <name>[4Fe-4S] cluster</name>
        <dbReference type="ChEBI" id="CHEBI:49883"/>
        <label>1</label>
    </ligand>
</feature>
<dbReference type="EMBL" id="ACIL03000004">
    <property type="protein sequence ID" value="ESL04423.1"/>
    <property type="molecule type" value="Genomic_DNA"/>
</dbReference>
<dbReference type="Pfam" id="PF04055">
    <property type="entry name" value="Radical_SAM"/>
    <property type="match status" value="1"/>
</dbReference>
<dbReference type="SUPFAM" id="SSF102114">
    <property type="entry name" value="Radical SAM enzymes"/>
    <property type="match status" value="1"/>
</dbReference>
<evidence type="ECO:0000259" key="13">
    <source>
        <dbReference type="PROSITE" id="PS51918"/>
    </source>
</evidence>
<evidence type="ECO:0000256" key="5">
    <source>
        <dbReference type="ARBA" id="ARBA00022691"/>
    </source>
</evidence>
<evidence type="ECO:0000259" key="11">
    <source>
        <dbReference type="PROSITE" id="PS50926"/>
    </source>
</evidence>
<dbReference type="InterPro" id="IPR006638">
    <property type="entry name" value="Elp3/MiaA/NifB-like_rSAM"/>
</dbReference>
<dbReference type="Gene3D" id="2.40.50.140">
    <property type="entry name" value="Nucleic acid-binding proteins"/>
    <property type="match status" value="1"/>
</dbReference>
<dbReference type="NCBIfam" id="TIGR00089">
    <property type="entry name" value="MiaB/RimO family radical SAM methylthiotransferase"/>
    <property type="match status" value="1"/>
</dbReference>
<dbReference type="HAMAP" id="MF_01865">
    <property type="entry name" value="MTTase_RimO"/>
    <property type="match status" value="1"/>
</dbReference>
<organism evidence="14 15">
    <name type="scientific">Catonella morbi ATCC 51271</name>
    <dbReference type="NCBI Taxonomy" id="592026"/>
    <lineage>
        <taxon>Bacteria</taxon>
        <taxon>Bacillati</taxon>
        <taxon>Bacillota</taxon>
        <taxon>Clostridia</taxon>
        <taxon>Lachnospirales</taxon>
        <taxon>Lachnospiraceae</taxon>
        <taxon>Catonella</taxon>
    </lineage>
</organism>
<accession>V2Y642</accession>
<comment type="cofactor">
    <cofactor evidence="10">
        <name>[4Fe-4S] cluster</name>
        <dbReference type="ChEBI" id="CHEBI:49883"/>
    </cofactor>
    <text evidence="10">Binds 2 [4Fe-4S] clusters. One cluster is coordinated with 3 cysteines and an exchangeable S-adenosyl-L-methionine.</text>
</comment>
<keyword evidence="4 10" id="KW-0808">Transferase</keyword>
<keyword evidence="14" id="KW-0689">Ribosomal protein</keyword>
<dbReference type="EC" id="2.8.4.4" evidence="10"/>
<evidence type="ECO:0000256" key="8">
    <source>
        <dbReference type="ARBA" id="ARBA00023014"/>
    </source>
</evidence>
<dbReference type="GO" id="GO:0051539">
    <property type="term" value="F:4 iron, 4 sulfur cluster binding"/>
    <property type="evidence" value="ECO:0007669"/>
    <property type="project" value="UniProtKB-UniRule"/>
</dbReference>
<dbReference type="SFLD" id="SFLDG01061">
    <property type="entry name" value="methylthiotransferase"/>
    <property type="match status" value="1"/>
</dbReference>
<keyword evidence="6 10" id="KW-0479">Metal-binding</keyword>
<evidence type="ECO:0000256" key="2">
    <source>
        <dbReference type="ARBA" id="ARBA00022485"/>
    </source>
</evidence>
<dbReference type="InterPro" id="IPR038135">
    <property type="entry name" value="Methylthiotransferase_N_sf"/>
</dbReference>
<dbReference type="GO" id="GO:0005840">
    <property type="term" value="C:ribosome"/>
    <property type="evidence" value="ECO:0007669"/>
    <property type="project" value="UniProtKB-KW"/>
</dbReference>
<dbReference type="CDD" id="cd01335">
    <property type="entry name" value="Radical_SAM"/>
    <property type="match status" value="1"/>
</dbReference>
<comment type="subcellular location">
    <subcellularLocation>
        <location evidence="10">Cytoplasm</location>
    </subcellularLocation>
</comment>
<dbReference type="SFLD" id="SFLDF00274">
    <property type="entry name" value="ribosomal_protein_S12_methylth"/>
    <property type="match status" value="1"/>
</dbReference>
<dbReference type="InterPro" id="IPR058240">
    <property type="entry name" value="rSAM_sf"/>
</dbReference>
<evidence type="ECO:0000256" key="4">
    <source>
        <dbReference type="ARBA" id="ARBA00022679"/>
    </source>
</evidence>
<evidence type="ECO:0000256" key="9">
    <source>
        <dbReference type="ARBA" id="ARBA00051425"/>
    </source>
</evidence>
<dbReference type="PROSITE" id="PS51449">
    <property type="entry name" value="MTTASE_N"/>
    <property type="match status" value="1"/>
</dbReference>
<dbReference type="NCBIfam" id="TIGR01125">
    <property type="entry name" value="30S ribosomal protein S12 methylthiotransferase RimO"/>
    <property type="match status" value="1"/>
</dbReference>
<keyword evidence="3 10" id="KW-0963">Cytoplasm</keyword>